<gene>
    <name evidence="1" type="ORF">BO70DRAFT_291944</name>
</gene>
<name>A0A317WCL1_9EURO</name>
<dbReference type="EMBL" id="MSFL01000013">
    <property type="protein sequence ID" value="PWY81890.1"/>
    <property type="molecule type" value="Genomic_DNA"/>
</dbReference>
<dbReference type="AlphaFoldDB" id="A0A317WCL1"/>
<dbReference type="GO" id="GO:0016740">
    <property type="term" value="F:transferase activity"/>
    <property type="evidence" value="ECO:0007669"/>
    <property type="project" value="UniProtKB-KW"/>
</dbReference>
<sequence>MIFRDSSFYRENPRAALPTPSEVRAISKKSAGTQHISFNRPPPVMISSLGLVVKYGADVTVVEAQTQLMLSKHLKGQIPIPDVFGWIEDGGQSFLYMSLIQGETLQERWSDMNEDERLSVCQELNRMVKAEGLEGFEARHLGRQPLNEIVLSSHPEITGPFQGTDAVQRFQDACGIEIWEEVPIVFTHHDLVHPPSRGWLKIAYIHTNNNFKALIRICIT</sequence>
<dbReference type="Proteomes" id="UP000247233">
    <property type="component" value="Unassembled WGS sequence"/>
</dbReference>
<accession>A0A317WCL1</accession>
<dbReference type="GeneID" id="37061638"/>
<dbReference type="OrthoDB" id="5404599at2759"/>
<proteinExistence type="predicted"/>
<comment type="caution">
    <text evidence="1">The sequence shown here is derived from an EMBL/GenBank/DDBJ whole genome shotgun (WGS) entry which is preliminary data.</text>
</comment>
<dbReference type="RefSeq" id="XP_025399155.1">
    <property type="nucleotide sequence ID" value="XM_025539401.1"/>
</dbReference>
<dbReference type="InterPro" id="IPR011009">
    <property type="entry name" value="Kinase-like_dom_sf"/>
</dbReference>
<evidence type="ECO:0000313" key="1">
    <source>
        <dbReference type="EMBL" id="PWY81890.1"/>
    </source>
</evidence>
<keyword evidence="1" id="KW-0808">Transferase</keyword>
<dbReference type="SUPFAM" id="SSF56112">
    <property type="entry name" value="Protein kinase-like (PK-like)"/>
    <property type="match status" value="1"/>
</dbReference>
<protein>
    <submittedName>
        <fullName evidence="1">Phosphotransferase family protein</fullName>
    </submittedName>
</protein>
<reference evidence="1 2" key="1">
    <citation type="submission" date="2016-12" db="EMBL/GenBank/DDBJ databases">
        <title>The genomes of Aspergillus section Nigri reveals drivers in fungal speciation.</title>
        <authorList>
            <consortium name="DOE Joint Genome Institute"/>
            <person name="Vesth T.C."/>
            <person name="Nybo J."/>
            <person name="Theobald S."/>
            <person name="Brandl J."/>
            <person name="Frisvad J.C."/>
            <person name="Nielsen K.F."/>
            <person name="Lyhne E.K."/>
            <person name="Kogle M.E."/>
            <person name="Kuo A."/>
            <person name="Riley R."/>
            <person name="Clum A."/>
            <person name="Nolan M."/>
            <person name="Lipzen A."/>
            <person name="Salamov A."/>
            <person name="Henrissat B."/>
            <person name="Wiebenga A."/>
            <person name="De Vries R.P."/>
            <person name="Grigoriev I.V."/>
            <person name="Mortensen U.H."/>
            <person name="Andersen M.R."/>
            <person name="Baker S.E."/>
        </authorList>
    </citation>
    <scope>NUCLEOTIDE SEQUENCE [LARGE SCALE GENOMIC DNA]</scope>
    <source>
        <strain evidence="1 2">CBS 117.55</strain>
    </source>
</reference>
<organism evidence="1 2">
    <name type="scientific">Aspergillus heteromorphus CBS 117.55</name>
    <dbReference type="NCBI Taxonomy" id="1448321"/>
    <lineage>
        <taxon>Eukaryota</taxon>
        <taxon>Fungi</taxon>
        <taxon>Dikarya</taxon>
        <taxon>Ascomycota</taxon>
        <taxon>Pezizomycotina</taxon>
        <taxon>Eurotiomycetes</taxon>
        <taxon>Eurotiomycetidae</taxon>
        <taxon>Eurotiales</taxon>
        <taxon>Aspergillaceae</taxon>
        <taxon>Aspergillus</taxon>
        <taxon>Aspergillus subgen. Circumdati</taxon>
    </lineage>
</organism>
<evidence type="ECO:0000313" key="2">
    <source>
        <dbReference type="Proteomes" id="UP000247233"/>
    </source>
</evidence>
<keyword evidence="2" id="KW-1185">Reference proteome</keyword>
<dbReference type="VEuPathDB" id="FungiDB:BO70DRAFT_291944"/>